<name>X1I973_9ZZZZ</name>
<dbReference type="AlphaFoldDB" id="X1I973"/>
<organism evidence="1">
    <name type="scientific">marine sediment metagenome</name>
    <dbReference type="NCBI Taxonomy" id="412755"/>
    <lineage>
        <taxon>unclassified sequences</taxon>
        <taxon>metagenomes</taxon>
        <taxon>ecological metagenomes</taxon>
    </lineage>
</organism>
<dbReference type="InterPro" id="IPR037046">
    <property type="entry name" value="AlkA_N_sf"/>
</dbReference>
<gene>
    <name evidence="1" type="ORF">S03H2_40910</name>
</gene>
<comment type="caution">
    <text evidence="1">The sequence shown here is derived from an EMBL/GenBank/DDBJ whole genome shotgun (WGS) entry which is preliminary data.</text>
</comment>
<dbReference type="EMBL" id="BARU01025388">
    <property type="protein sequence ID" value="GAH65835.1"/>
    <property type="molecule type" value="Genomic_DNA"/>
</dbReference>
<accession>X1I973</accession>
<proteinExistence type="predicted"/>
<feature type="non-terminal residue" evidence="1">
    <location>
        <position position="140"/>
    </location>
</feature>
<dbReference type="Gene3D" id="3.30.310.20">
    <property type="entry name" value="DNA-3-methyladenine glycosylase AlkA, N-terminal domain"/>
    <property type="match status" value="1"/>
</dbReference>
<reference evidence="1" key="1">
    <citation type="journal article" date="2014" name="Front. Microbiol.">
        <title>High frequency of phylogenetically diverse reductive dehalogenase-homologous genes in deep subseafloor sedimentary metagenomes.</title>
        <authorList>
            <person name="Kawai M."/>
            <person name="Futagami T."/>
            <person name="Toyoda A."/>
            <person name="Takaki Y."/>
            <person name="Nishi S."/>
            <person name="Hori S."/>
            <person name="Arai W."/>
            <person name="Tsubouchi T."/>
            <person name="Morono Y."/>
            <person name="Uchiyama I."/>
            <person name="Ito T."/>
            <person name="Fujiyama A."/>
            <person name="Inagaki F."/>
            <person name="Takami H."/>
        </authorList>
    </citation>
    <scope>NUCLEOTIDE SEQUENCE</scope>
    <source>
        <strain evidence="1">Expedition CK06-06</strain>
    </source>
</reference>
<sequence length="140" mass="16722">MKLKLVHTTIIRLTAPYNFNYSVHNPSHYPTQLNHWETGKLWFSFRFKDKLLGIKFANQGTVPKPKIKAEFYYKSKLDKKHTVALLKELDYRFQFSKDYSEFYKKFEKDKLVGKVLKKFKGMHGFCIEGLYEYLIIAILL</sequence>
<evidence type="ECO:0000313" key="1">
    <source>
        <dbReference type="EMBL" id="GAH65835.1"/>
    </source>
</evidence>
<protein>
    <submittedName>
        <fullName evidence="1">Uncharacterized protein</fullName>
    </submittedName>
</protein>